<name>A0A4Q0PLL4_9FLAO</name>
<dbReference type="EMBL" id="QOVL01000008">
    <property type="protein sequence ID" value="RXG29922.1"/>
    <property type="molecule type" value="Genomic_DNA"/>
</dbReference>
<proteinExistence type="predicted"/>
<sequence length="439" mass="49120">MKSQNEEFNRRSFTKMVTLTSIGVLLMPKTTLGNSSELISIHSPEILAVDPMTAMAIAQTGMSLINSFSSGPGDPMIAMMKYQNGMLKVINEQLNSIQFSLVEIQNAINSLPHQIRKELEIQYKTELLGEISAAARRYNDNMIAASIENPRIFDNEEVKNEVVDIITTADQCLSILRDSKEGKGPDACLILPLALSLEIAGRTNLNYPIAVIKAAIVKYDSWFNDMLSDQPGSIYDVQNKAIAKHDALISSFDNDQLAVRLGLKNYKVNASQESKVIDNPTVMFAGFGPENITGVDFDSKGGTWDSSNIIRITSRIYSRLTKLKSTLNTDLNANFVDIEVVQTRYAKGKQQVELLEPKTGDYVYVYEHFNIPAGYNRDQVEDHVMNKNIPWKSDRDSESKINLALKEINLLRAEISLCSMAITIAYNSKNRIKEYLELL</sequence>
<accession>A0A4Q0PLL4</accession>
<evidence type="ECO:0000313" key="1">
    <source>
        <dbReference type="EMBL" id="RXG29922.1"/>
    </source>
</evidence>
<reference evidence="1 2" key="1">
    <citation type="submission" date="2018-07" db="EMBL/GenBank/DDBJ databases">
        <title>Leeuwenhoekiella genomics.</title>
        <authorList>
            <person name="Tahon G."/>
            <person name="Willems A."/>
        </authorList>
    </citation>
    <scope>NUCLEOTIDE SEQUENCE [LARGE SCALE GENOMIC DNA]</scope>
    <source>
        <strain evidence="1 2">LMG 1345</strain>
    </source>
</reference>
<dbReference type="RefSeq" id="WP_073099139.1">
    <property type="nucleotide sequence ID" value="NZ_QOVL01000008.1"/>
</dbReference>
<dbReference type="AlphaFoldDB" id="A0A4Q0PLL4"/>
<dbReference type="Proteomes" id="UP000290608">
    <property type="component" value="Unassembled WGS sequence"/>
</dbReference>
<evidence type="ECO:0000313" key="2">
    <source>
        <dbReference type="Proteomes" id="UP000290608"/>
    </source>
</evidence>
<gene>
    <name evidence="1" type="ORF">DSL99_1977</name>
</gene>
<protein>
    <submittedName>
        <fullName evidence="1">Uncharacterized protein</fullName>
    </submittedName>
</protein>
<dbReference type="STRING" id="1122159.SAMN02745246_02060"/>
<comment type="caution">
    <text evidence="1">The sequence shown here is derived from an EMBL/GenBank/DDBJ whole genome shotgun (WGS) entry which is preliminary data.</text>
</comment>
<organism evidence="1 2">
    <name type="scientific">Leeuwenhoekiella marinoflava</name>
    <dbReference type="NCBI Taxonomy" id="988"/>
    <lineage>
        <taxon>Bacteria</taxon>
        <taxon>Pseudomonadati</taxon>
        <taxon>Bacteroidota</taxon>
        <taxon>Flavobacteriia</taxon>
        <taxon>Flavobacteriales</taxon>
        <taxon>Flavobacteriaceae</taxon>
        <taxon>Leeuwenhoekiella</taxon>
    </lineage>
</organism>